<dbReference type="Proteomes" id="UP001451303">
    <property type="component" value="Unassembled WGS sequence"/>
</dbReference>
<proteinExistence type="inferred from homology"/>
<feature type="region of interest" description="Disordered" evidence="6">
    <location>
        <begin position="244"/>
        <end position="388"/>
    </location>
</feature>
<feature type="compositionally biased region" description="Polar residues" evidence="6">
    <location>
        <begin position="367"/>
        <end position="388"/>
    </location>
</feature>
<dbReference type="PANTHER" id="PTHR12264">
    <property type="entry name" value="TRANSCRIPTION INITIATION FACTOR TFIID SUBUNIT 12"/>
    <property type="match status" value="1"/>
</dbReference>
<feature type="compositionally biased region" description="Low complexity" evidence="6">
    <location>
        <begin position="244"/>
        <end position="263"/>
    </location>
</feature>
<keyword evidence="9" id="KW-1185">Reference proteome</keyword>
<dbReference type="CDD" id="cd07981">
    <property type="entry name" value="HFD_TAF12"/>
    <property type="match status" value="1"/>
</dbReference>
<feature type="domain" description="Transcription initiation factor TFIID subunit 12" evidence="7">
    <location>
        <begin position="508"/>
        <end position="581"/>
    </location>
</feature>
<evidence type="ECO:0000256" key="3">
    <source>
        <dbReference type="ARBA" id="ARBA00023015"/>
    </source>
</evidence>
<dbReference type="Gene3D" id="1.10.20.10">
    <property type="entry name" value="Histone, subunit A"/>
    <property type="match status" value="1"/>
</dbReference>
<feature type="region of interest" description="Disordered" evidence="6">
    <location>
        <begin position="400"/>
        <end position="440"/>
    </location>
</feature>
<feature type="region of interest" description="Disordered" evidence="6">
    <location>
        <begin position="1"/>
        <end position="58"/>
    </location>
</feature>
<evidence type="ECO:0000313" key="8">
    <source>
        <dbReference type="EMBL" id="KAL0467977.1"/>
    </source>
</evidence>
<feature type="compositionally biased region" description="Low complexity" evidence="6">
    <location>
        <begin position="1"/>
        <end position="21"/>
    </location>
</feature>
<dbReference type="EMBL" id="JAVLET010000008">
    <property type="protein sequence ID" value="KAL0467977.1"/>
    <property type="molecule type" value="Genomic_DNA"/>
</dbReference>
<dbReference type="InterPro" id="IPR003228">
    <property type="entry name" value="TFIID_TAF12_dom"/>
</dbReference>
<dbReference type="InterPro" id="IPR009072">
    <property type="entry name" value="Histone-fold"/>
</dbReference>
<name>A0ABR3D5J7_NEUIN</name>
<organism evidence="8 9">
    <name type="scientific">Neurospora intermedia</name>
    <dbReference type="NCBI Taxonomy" id="5142"/>
    <lineage>
        <taxon>Eukaryota</taxon>
        <taxon>Fungi</taxon>
        <taxon>Dikarya</taxon>
        <taxon>Ascomycota</taxon>
        <taxon>Pezizomycotina</taxon>
        <taxon>Sordariomycetes</taxon>
        <taxon>Sordariomycetidae</taxon>
        <taxon>Sordariales</taxon>
        <taxon>Sordariaceae</taxon>
        <taxon>Neurospora</taxon>
    </lineage>
</organism>
<keyword evidence="3" id="KW-0805">Transcription regulation</keyword>
<evidence type="ECO:0000256" key="6">
    <source>
        <dbReference type="SAM" id="MobiDB-lite"/>
    </source>
</evidence>
<dbReference type="Pfam" id="PF03847">
    <property type="entry name" value="TFIID_20kDa"/>
    <property type="match status" value="1"/>
</dbReference>
<dbReference type="SUPFAM" id="SSF47113">
    <property type="entry name" value="Histone-fold"/>
    <property type="match status" value="1"/>
</dbReference>
<feature type="compositionally biased region" description="Low complexity" evidence="6">
    <location>
        <begin position="412"/>
        <end position="423"/>
    </location>
</feature>
<comment type="subcellular location">
    <subcellularLocation>
        <location evidence="1">Nucleus</location>
    </subcellularLocation>
</comment>
<evidence type="ECO:0000256" key="2">
    <source>
        <dbReference type="ARBA" id="ARBA00007530"/>
    </source>
</evidence>
<evidence type="ECO:0000259" key="7">
    <source>
        <dbReference type="Pfam" id="PF03847"/>
    </source>
</evidence>
<dbReference type="PANTHER" id="PTHR12264:SF21">
    <property type="entry name" value="TRANSCRIPTION INITIATION FACTOR TFIID SUBUNIT 12"/>
    <property type="match status" value="1"/>
</dbReference>
<comment type="similarity">
    <text evidence="2">Belongs to the TAF12 family.</text>
</comment>
<protein>
    <recommendedName>
        <fullName evidence="7">Transcription initiation factor TFIID subunit 12 domain-containing protein</fullName>
    </recommendedName>
</protein>
<keyword evidence="4" id="KW-0804">Transcription</keyword>
<evidence type="ECO:0000256" key="4">
    <source>
        <dbReference type="ARBA" id="ARBA00023163"/>
    </source>
</evidence>
<evidence type="ECO:0000313" key="9">
    <source>
        <dbReference type="Proteomes" id="UP001451303"/>
    </source>
</evidence>
<feature type="compositionally biased region" description="Low complexity" evidence="6">
    <location>
        <begin position="273"/>
        <end position="336"/>
    </location>
</feature>
<evidence type="ECO:0000256" key="1">
    <source>
        <dbReference type="ARBA" id="ARBA00004123"/>
    </source>
</evidence>
<sequence>MQQQQSQQQLPQQGGQTPQLGNVQQSPIPSQIAPGTPQNTGGVARPGQPAPAAGQPNKPAIPQVVLQHVTALQFNIPPTVPAQEHKKWESETRNKYMRAFLTLNSSNTTLVNLLSLMEERRNNQKPFTPEEQQNLLNRKAIAEKSFNDAKNYCNQLRQTIVKPPHNTPLTIAMPGSGNKAVPIAANTTPMQNQARPQQQGQQPQAAPQQGPTQVQGQGQTLGAGMAPSTAAMNAAIQAAKNAGQMAGVGGMPPQQGAQQSPAPTHSPQVTANQLQQQQQPQQQQQQPQHQQSQTPIQPQGQPQGQPQAQPHLAPATQTPATQTAIPQQQQQQQPTQNHIKTEPGSQPTPTPAPINTAIPSGMVGVQATGTPTQISQRHQTPQRTPNQPLSHAAAMNLAGQQRAGSIPATNIPAPVGTPTTAPGSVAGSTQGHPHAHPNAMPQTIQASKFPIAKTLPEKATQIPTPVAGPPGRPTLSGGTAGVGVMNQPVLQKTPAYQLEGEGERVLNKKKLDELVRQVCGGTAEGQDGNLLTPEVEESVLGLADSFTESVLHAASRNAKERGSKVLEIRDIQLVLERTYNIRIPGYSSDELRTVRKVQPNAQWITKMSAVQAAKVMPGKGDL</sequence>
<feature type="compositionally biased region" description="Low complexity" evidence="6">
    <location>
        <begin position="41"/>
        <end position="56"/>
    </location>
</feature>
<accession>A0ABR3D5J7</accession>
<comment type="caution">
    <text evidence="8">The sequence shown here is derived from an EMBL/GenBank/DDBJ whole genome shotgun (WGS) entry which is preliminary data.</text>
</comment>
<evidence type="ECO:0000256" key="5">
    <source>
        <dbReference type="ARBA" id="ARBA00023242"/>
    </source>
</evidence>
<feature type="compositionally biased region" description="Low complexity" evidence="6">
    <location>
        <begin position="191"/>
        <end position="225"/>
    </location>
</feature>
<feature type="region of interest" description="Disordered" evidence="6">
    <location>
        <begin position="164"/>
        <end position="183"/>
    </location>
</feature>
<dbReference type="InterPro" id="IPR037794">
    <property type="entry name" value="TAF12"/>
</dbReference>
<keyword evidence="5" id="KW-0539">Nucleus</keyword>
<feature type="region of interest" description="Disordered" evidence="6">
    <location>
        <begin position="189"/>
        <end position="225"/>
    </location>
</feature>
<reference evidence="8 9" key="1">
    <citation type="submission" date="2023-09" db="EMBL/GenBank/DDBJ databases">
        <title>Multi-omics analysis of a traditional fermented food reveals byproduct-associated fungal strains for waste-to-food upcycling.</title>
        <authorList>
            <consortium name="Lawrence Berkeley National Laboratory"/>
            <person name="Rekdal V.M."/>
            <person name="Villalobos-Escobedo J.M."/>
            <person name="Rodriguez-Valeron N."/>
            <person name="Garcia M.O."/>
            <person name="Vasquez D.P."/>
            <person name="Damayanti I."/>
            <person name="Sorensen P.M."/>
            <person name="Baidoo E.E."/>
            <person name="De Carvalho A.C."/>
            <person name="Riley R."/>
            <person name="Lipzen A."/>
            <person name="He G."/>
            <person name="Yan M."/>
            <person name="Haridas S."/>
            <person name="Daum C."/>
            <person name="Yoshinaga Y."/>
            <person name="Ng V."/>
            <person name="Grigoriev I.V."/>
            <person name="Munk R."/>
            <person name="Nuraida L."/>
            <person name="Wijaya C.H."/>
            <person name="Morales P.-C."/>
            <person name="Keasling J.D."/>
        </authorList>
    </citation>
    <scope>NUCLEOTIDE SEQUENCE [LARGE SCALE GENOMIC DNA]</scope>
    <source>
        <strain evidence="8 9">FGSC 2613</strain>
    </source>
</reference>
<gene>
    <name evidence="8" type="ORF">QR685DRAFT_532041</name>
</gene>